<dbReference type="Pfam" id="PF01871">
    <property type="entry name" value="AMMECR1"/>
    <property type="match status" value="1"/>
</dbReference>
<dbReference type="Gene3D" id="3.30.700.20">
    <property type="entry name" value="Hypothetical protein ph0010, domain 1"/>
    <property type="match status" value="1"/>
</dbReference>
<protein>
    <recommendedName>
        <fullName evidence="1">AMMECR1 domain-containing protein</fullName>
    </recommendedName>
</protein>
<name>A0A2M7W3W3_9BACT</name>
<dbReference type="InterPro" id="IPR036071">
    <property type="entry name" value="AMMECR1_dom_sf"/>
</dbReference>
<dbReference type="EMBL" id="PFQB01000010">
    <property type="protein sequence ID" value="PJA15707.1"/>
    <property type="molecule type" value="Genomic_DNA"/>
</dbReference>
<dbReference type="PROSITE" id="PS51112">
    <property type="entry name" value="AMMECR1"/>
    <property type="match status" value="1"/>
</dbReference>
<dbReference type="InterPro" id="IPR002733">
    <property type="entry name" value="AMMECR1_domain"/>
</dbReference>
<reference evidence="3" key="1">
    <citation type="submission" date="2017-09" db="EMBL/GenBank/DDBJ databases">
        <title>Depth-based differentiation of microbial function through sediment-hosted aquifers and enrichment of novel symbionts in the deep terrestrial subsurface.</title>
        <authorList>
            <person name="Probst A.J."/>
            <person name="Ladd B."/>
            <person name="Jarett J.K."/>
            <person name="Geller-Mcgrath D.E."/>
            <person name="Sieber C.M.K."/>
            <person name="Emerson J.B."/>
            <person name="Anantharaman K."/>
            <person name="Thomas B.C."/>
            <person name="Malmstrom R."/>
            <person name="Stieglmeier M."/>
            <person name="Klingl A."/>
            <person name="Woyke T."/>
            <person name="Ryan C.M."/>
            <person name="Banfield J.F."/>
        </authorList>
    </citation>
    <scope>NUCLEOTIDE SEQUENCE [LARGE SCALE GENOMIC DNA]</scope>
</reference>
<dbReference type="SUPFAM" id="SSF143447">
    <property type="entry name" value="AMMECR1-like"/>
    <property type="match status" value="1"/>
</dbReference>
<evidence type="ECO:0000259" key="1">
    <source>
        <dbReference type="PROSITE" id="PS51112"/>
    </source>
</evidence>
<evidence type="ECO:0000313" key="3">
    <source>
        <dbReference type="Proteomes" id="UP000228952"/>
    </source>
</evidence>
<proteinExistence type="predicted"/>
<evidence type="ECO:0000313" key="2">
    <source>
        <dbReference type="EMBL" id="PJA15707.1"/>
    </source>
</evidence>
<organism evidence="2 3">
    <name type="scientific">Candidatus Dojkabacteria bacterium CG_4_10_14_0_2_um_filter_Dojkabacteria_WS6_41_15</name>
    <dbReference type="NCBI Taxonomy" id="2014249"/>
    <lineage>
        <taxon>Bacteria</taxon>
        <taxon>Candidatus Dojkabacteria</taxon>
    </lineage>
</organism>
<dbReference type="Gene3D" id="3.30.1490.150">
    <property type="entry name" value="Hypothetical protein ph0010, domain 2"/>
    <property type="match status" value="1"/>
</dbReference>
<feature type="domain" description="AMMECR1" evidence="1">
    <location>
        <begin position="7"/>
        <end position="189"/>
    </location>
</feature>
<sequence>MAKISRKAGTWLLVLARQSIEYFLETKNFLPFEKLKIPTEIKEEVIAIRAGFVLLEMQGNEHRKPYVRGVNGLFEAVEPLGKLITQLAVNAAFFDPSTPRLKPYELNELVIHVYLPGKRSKVVESEIKVGEGILLEVRGKMAFELPILFDKAESIEHRLRRFRLKLGVSRKSAEKDIEYFTFGGQHFSD</sequence>
<gene>
    <name evidence="2" type="ORF">COX64_00445</name>
</gene>
<dbReference type="AlphaFoldDB" id="A0A2M7W3W3"/>
<accession>A0A2M7W3W3</accession>
<dbReference type="InterPro" id="IPR027485">
    <property type="entry name" value="AMMECR1_N"/>
</dbReference>
<dbReference type="Proteomes" id="UP000228952">
    <property type="component" value="Unassembled WGS sequence"/>
</dbReference>
<comment type="caution">
    <text evidence="2">The sequence shown here is derived from an EMBL/GenBank/DDBJ whole genome shotgun (WGS) entry which is preliminary data.</text>
</comment>